<dbReference type="OrthoDB" id="687730at2759"/>
<name>A0A2G8LLS9_STIJA</name>
<organism evidence="2 3">
    <name type="scientific">Stichopus japonicus</name>
    <name type="common">Sea cucumber</name>
    <dbReference type="NCBI Taxonomy" id="307972"/>
    <lineage>
        <taxon>Eukaryota</taxon>
        <taxon>Metazoa</taxon>
        <taxon>Echinodermata</taxon>
        <taxon>Eleutherozoa</taxon>
        <taxon>Echinozoa</taxon>
        <taxon>Holothuroidea</taxon>
        <taxon>Aspidochirotacea</taxon>
        <taxon>Aspidochirotida</taxon>
        <taxon>Stichopodidae</taxon>
        <taxon>Apostichopus</taxon>
    </lineage>
</organism>
<reference evidence="2 3" key="1">
    <citation type="journal article" date="2017" name="PLoS Biol.">
        <title>The sea cucumber genome provides insights into morphological evolution and visceral regeneration.</title>
        <authorList>
            <person name="Zhang X."/>
            <person name="Sun L."/>
            <person name="Yuan J."/>
            <person name="Sun Y."/>
            <person name="Gao Y."/>
            <person name="Zhang L."/>
            <person name="Li S."/>
            <person name="Dai H."/>
            <person name="Hamel J.F."/>
            <person name="Liu C."/>
            <person name="Yu Y."/>
            <person name="Liu S."/>
            <person name="Lin W."/>
            <person name="Guo K."/>
            <person name="Jin S."/>
            <person name="Xu P."/>
            <person name="Storey K.B."/>
            <person name="Huan P."/>
            <person name="Zhang T."/>
            <person name="Zhou Y."/>
            <person name="Zhang J."/>
            <person name="Lin C."/>
            <person name="Li X."/>
            <person name="Xing L."/>
            <person name="Huo D."/>
            <person name="Sun M."/>
            <person name="Wang L."/>
            <person name="Mercier A."/>
            <person name="Li F."/>
            <person name="Yang H."/>
            <person name="Xiang J."/>
        </authorList>
    </citation>
    <scope>NUCLEOTIDE SEQUENCE [LARGE SCALE GENOMIC DNA]</scope>
    <source>
        <strain evidence="2">Shaxun</strain>
        <tissue evidence="2">Muscle</tissue>
    </source>
</reference>
<dbReference type="InterPro" id="IPR013783">
    <property type="entry name" value="Ig-like_fold"/>
</dbReference>
<feature type="transmembrane region" description="Helical" evidence="1">
    <location>
        <begin position="30"/>
        <end position="52"/>
    </location>
</feature>
<evidence type="ECO:0000313" key="3">
    <source>
        <dbReference type="Proteomes" id="UP000230750"/>
    </source>
</evidence>
<dbReference type="STRING" id="307972.A0A2G8LLS9"/>
<accession>A0A2G8LLS9</accession>
<protein>
    <submittedName>
        <fullName evidence="2">Putative epithelial chloride channel protein-like</fullName>
    </submittedName>
</protein>
<evidence type="ECO:0000256" key="1">
    <source>
        <dbReference type="SAM" id="Phobius"/>
    </source>
</evidence>
<gene>
    <name evidence="2" type="ORF">BSL78_01861</name>
</gene>
<dbReference type="Proteomes" id="UP000230750">
    <property type="component" value="Unassembled WGS sequence"/>
</dbReference>
<dbReference type="Gene3D" id="2.60.40.10">
    <property type="entry name" value="Immunoglobulins"/>
    <property type="match status" value="1"/>
</dbReference>
<keyword evidence="3" id="KW-1185">Reference proteome</keyword>
<sequence length="460" mass="51101">MEGVTKHDFLGMKLHRREGIERFQKSYRSAVVIVMGFACFCYMLSLVCSLYISVWNTSCDCLVEESLVLRDEQQSSGWYTIYDSDCCKNWPSWFCLLRSAGNTCSMKFQALSREETDDSDSRKHIAIFAELSQSDQPILGANVTVKVTRSTKHEEEIINLHLLDNGSGADFRRNDGIYSFDLTISNNTWIYVLKIIVTRPTHARVERTAGLPFFAEDLLDGNFSDYSFFLPGKPSDDLEGDKLGNFSFGASGGATHVDSGFAARDDVVPPNRITDLEVAAVNNSMVTLTFTAPGDDLDSGKSFQYLVYRSTTRDNILHNQTLPLSTFVEGDPLSPSQYGTTETFVLRLPPTYPAQNTTVSYYFAVTAEDDAGNRGDLSVLAQAVINLGVSTTLSPLDEHRDQARIQGGGVRGARPPDKWSKKCDLCNAWKGPNRKKKADMQNYKSGEPMQRLAIDIIGPA</sequence>
<proteinExistence type="predicted"/>
<keyword evidence="1" id="KW-0812">Transmembrane</keyword>
<comment type="caution">
    <text evidence="2">The sequence shown here is derived from an EMBL/GenBank/DDBJ whole genome shotgun (WGS) entry which is preliminary data.</text>
</comment>
<evidence type="ECO:0000313" key="2">
    <source>
        <dbReference type="EMBL" id="PIK61218.1"/>
    </source>
</evidence>
<keyword evidence="1" id="KW-1133">Transmembrane helix</keyword>
<dbReference type="AlphaFoldDB" id="A0A2G8LLS9"/>
<dbReference type="EMBL" id="MRZV01000038">
    <property type="protein sequence ID" value="PIK61218.1"/>
    <property type="molecule type" value="Genomic_DNA"/>
</dbReference>
<keyword evidence="1" id="KW-0472">Membrane</keyword>